<reference evidence="3" key="1">
    <citation type="submission" date="2017-09" db="EMBL/GenBank/DDBJ databases">
        <title>Depth-based differentiation of microbial function through sediment-hosted aquifers and enrichment of novel symbionts in the deep terrestrial subsurface.</title>
        <authorList>
            <person name="Probst A.J."/>
            <person name="Ladd B."/>
            <person name="Jarett J.K."/>
            <person name="Geller-Mcgrath D.E."/>
            <person name="Sieber C.M.K."/>
            <person name="Emerson J.B."/>
            <person name="Anantharaman K."/>
            <person name="Thomas B.C."/>
            <person name="Malmstrom R."/>
            <person name="Stieglmeier M."/>
            <person name="Klingl A."/>
            <person name="Woyke T."/>
            <person name="Ryan C.M."/>
            <person name="Banfield J.F."/>
        </authorList>
    </citation>
    <scope>NUCLEOTIDE SEQUENCE [LARGE SCALE GENOMIC DNA]</scope>
</reference>
<name>A0A2M8EX83_9BACT</name>
<proteinExistence type="predicted"/>
<sequence>MTILDAPPWADYQNDSFCREESFTMRRFLPEFIPMNIGAGMTIIINFINHMNNTEGIVRSAVVLMGLIGALYVINMLGNQYMRNQAVDGCIASSKTEVVNPDRSVWKGTSRDWYALCMQEKGMK</sequence>
<evidence type="ECO:0000313" key="3">
    <source>
        <dbReference type="Proteomes" id="UP000231383"/>
    </source>
</evidence>
<evidence type="ECO:0000256" key="1">
    <source>
        <dbReference type="SAM" id="Phobius"/>
    </source>
</evidence>
<keyword evidence="1" id="KW-0812">Transmembrane</keyword>
<keyword evidence="1" id="KW-0472">Membrane</keyword>
<accession>A0A2M8EX83</accession>
<dbReference type="Proteomes" id="UP000231383">
    <property type="component" value="Unassembled WGS sequence"/>
</dbReference>
<dbReference type="AlphaFoldDB" id="A0A2M8EX83"/>
<gene>
    <name evidence="2" type="ORF">CO051_05445</name>
</gene>
<feature type="transmembrane region" description="Helical" evidence="1">
    <location>
        <begin position="57"/>
        <end position="74"/>
    </location>
</feature>
<keyword evidence="1" id="KW-1133">Transmembrane helix</keyword>
<protein>
    <submittedName>
        <fullName evidence="2">Uncharacterized protein</fullName>
    </submittedName>
</protein>
<evidence type="ECO:0000313" key="2">
    <source>
        <dbReference type="EMBL" id="PJC30486.1"/>
    </source>
</evidence>
<comment type="caution">
    <text evidence="2">The sequence shown here is derived from an EMBL/GenBank/DDBJ whole genome shotgun (WGS) entry which is preliminary data.</text>
</comment>
<organism evidence="2 3">
    <name type="scientific">Candidatus Roizmanbacteria bacterium CG_4_9_14_0_2_um_filter_39_13</name>
    <dbReference type="NCBI Taxonomy" id="1974839"/>
    <lineage>
        <taxon>Bacteria</taxon>
        <taxon>Candidatus Roizmaniibacteriota</taxon>
    </lineage>
</organism>
<dbReference type="EMBL" id="PFSC01000138">
    <property type="protein sequence ID" value="PJC30486.1"/>
    <property type="molecule type" value="Genomic_DNA"/>
</dbReference>
<feature type="transmembrane region" description="Helical" evidence="1">
    <location>
        <begin position="32"/>
        <end position="51"/>
    </location>
</feature>